<accession>A0A9E9C6J7</accession>
<dbReference type="InterPro" id="IPR007383">
    <property type="entry name" value="DUF445"/>
</dbReference>
<dbReference type="EMBL" id="CP113797">
    <property type="protein sequence ID" value="WAL59329.1"/>
    <property type="molecule type" value="Genomic_DNA"/>
</dbReference>
<dbReference type="InterPro" id="IPR016991">
    <property type="entry name" value="UCP032178"/>
</dbReference>
<evidence type="ECO:0000313" key="7">
    <source>
        <dbReference type="EMBL" id="WAL59329.1"/>
    </source>
</evidence>
<feature type="transmembrane region" description="Helical" evidence="6">
    <location>
        <begin position="386"/>
        <end position="408"/>
    </location>
</feature>
<evidence type="ECO:0000256" key="4">
    <source>
        <dbReference type="ARBA" id="ARBA00022989"/>
    </source>
</evidence>
<dbReference type="AlphaFoldDB" id="A0A9E9C6J7"/>
<feature type="transmembrane region" description="Helical" evidence="6">
    <location>
        <begin position="6"/>
        <end position="23"/>
    </location>
</feature>
<dbReference type="GO" id="GO:0012505">
    <property type="term" value="C:endomembrane system"/>
    <property type="evidence" value="ECO:0007669"/>
    <property type="project" value="UniProtKB-SubCell"/>
</dbReference>
<protein>
    <submittedName>
        <fullName evidence="7">DUF445 family protein</fullName>
    </submittedName>
</protein>
<dbReference type="PANTHER" id="PTHR35791:SF1">
    <property type="entry name" value="UPF0754 MEMBRANE PROTEIN YHEB"/>
    <property type="match status" value="1"/>
</dbReference>
<evidence type="ECO:0000256" key="5">
    <source>
        <dbReference type="ARBA" id="ARBA00023136"/>
    </source>
</evidence>
<keyword evidence="8" id="KW-1185">Reference proteome</keyword>
<dbReference type="RefSeq" id="WP_268609126.1">
    <property type="nucleotide sequence ID" value="NZ_CP113797.1"/>
</dbReference>
<keyword evidence="5 6" id="KW-0472">Membrane</keyword>
<dbReference type="KEGG" id="tsin:OXH18_19460"/>
<sequence length="409" mass="46226">MDLYSIWILIAPPIIGGIIGYFTNDIAIKMLFRPYRPLYVAGRRLPFTPGLIPSNQERLAKRISDTIMGSLLTPEELQNLARKLLQTDRTQAAILWLLKLTLEQVQGANQAKATQVVANILKDLLGQSLPRLIKVLARRDDFLEAQLNQIFDQVLLELQLTEAQAQQLSQWLLDVVVPPDVIRSAIVDFLTDRNIRIIDEGFRERTSGTYWVVANLFGLRNALTRLRTYCLDEREESNARIAELIKSLGIQDRLTEILLNLSLQNLPISTVRQLRKTMRDSVRTYLQEKGSEVLQGLTDSIDWNNVANLLLNRLRTSAAVTNSLEPVSQELALILERYLERDLESLVAQVIPILNIDQVIINRVQATSARDLEMAIQGIVRNELQAIVNLGGILGFVIGLIQTVTLLLR</sequence>
<organism evidence="7 8">
    <name type="scientific">Thermocoleostomius sinensis A174</name>
    <dbReference type="NCBI Taxonomy" id="2016057"/>
    <lineage>
        <taxon>Bacteria</taxon>
        <taxon>Bacillati</taxon>
        <taxon>Cyanobacteriota</taxon>
        <taxon>Cyanophyceae</taxon>
        <taxon>Oculatellales</taxon>
        <taxon>Oculatellaceae</taxon>
        <taxon>Thermocoleostomius</taxon>
    </lineage>
</organism>
<keyword evidence="4 6" id="KW-1133">Transmembrane helix</keyword>
<dbReference type="PANTHER" id="PTHR35791">
    <property type="entry name" value="UPF0754 MEMBRANE PROTEIN YHEB"/>
    <property type="match status" value="1"/>
</dbReference>
<keyword evidence="3 6" id="KW-0812">Transmembrane</keyword>
<reference evidence="7" key="1">
    <citation type="submission" date="2022-12" db="EMBL/GenBank/DDBJ databases">
        <title>Polyphasic identification of a Novel Hot-Spring Cyanobacterium Ocullathermofonsia sinensis gen nov. sp. nov. and Genomic Insights on its Adaptations to the Thermal Habitat.</title>
        <authorList>
            <person name="Daroch M."/>
            <person name="Tang J."/>
            <person name="Jiang Y."/>
        </authorList>
    </citation>
    <scope>NUCLEOTIDE SEQUENCE</scope>
    <source>
        <strain evidence="7">PKUAC-SCTA174</strain>
    </source>
</reference>
<evidence type="ECO:0000256" key="3">
    <source>
        <dbReference type="ARBA" id="ARBA00022692"/>
    </source>
</evidence>
<proteinExistence type="inferred from homology"/>
<dbReference type="Pfam" id="PF04286">
    <property type="entry name" value="DUF445"/>
    <property type="match status" value="1"/>
</dbReference>
<evidence type="ECO:0000256" key="1">
    <source>
        <dbReference type="ARBA" id="ARBA00004308"/>
    </source>
</evidence>
<comment type="similarity">
    <text evidence="2">Belongs to the UPF0754 family.</text>
</comment>
<evidence type="ECO:0000313" key="8">
    <source>
        <dbReference type="Proteomes" id="UP001163152"/>
    </source>
</evidence>
<gene>
    <name evidence="7" type="ORF">OXH18_19460</name>
</gene>
<evidence type="ECO:0000256" key="6">
    <source>
        <dbReference type="SAM" id="Phobius"/>
    </source>
</evidence>
<name>A0A9E9C6J7_9CYAN</name>
<evidence type="ECO:0000256" key="2">
    <source>
        <dbReference type="ARBA" id="ARBA00008053"/>
    </source>
</evidence>
<dbReference type="Proteomes" id="UP001163152">
    <property type="component" value="Chromosome"/>
</dbReference>
<comment type="subcellular location">
    <subcellularLocation>
        <location evidence="1">Endomembrane system</location>
    </subcellularLocation>
</comment>
<dbReference type="PIRSF" id="PIRSF032178">
    <property type="entry name" value="UCP032178"/>
    <property type="match status" value="1"/>
</dbReference>